<evidence type="ECO:0008006" key="3">
    <source>
        <dbReference type="Google" id="ProtNLM"/>
    </source>
</evidence>
<accession>A0A1S8GRE0</accession>
<comment type="caution">
    <text evidence="1">The sequence shown here is derived from an EMBL/GenBank/DDBJ whole genome shotgun (WGS) entry which is preliminary data.</text>
</comment>
<dbReference type="Proteomes" id="UP000200980">
    <property type="component" value="Unassembled WGS sequence"/>
</dbReference>
<dbReference type="EMBL" id="JATM01000001">
    <property type="protein sequence ID" value="OOL19604.1"/>
    <property type="molecule type" value="Genomic_DNA"/>
</dbReference>
<gene>
    <name evidence="1" type="ORF">AL01_01065</name>
</gene>
<sequence length="166" mass="18217">MALSKITGTTNKISGALSRLQTLGKEPQEFLAALGLEMVDRTRQRIDDGVMPEGTPFAPLNPLYASGKPSGDPILKRSGSLRNELTSTIQGNSLVWGSNRIYAAVHQFGAIIKPVKAPALVFRMGRDLFKRQSVTIPARPYLGFNHEDRQAVVDTLETFFRRCMGG</sequence>
<dbReference type="AlphaFoldDB" id="A0A1S8GRE0"/>
<dbReference type="InterPro" id="IPR006522">
    <property type="entry name" value="Phage_virion_morphogenesis"/>
</dbReference>
<dbReference type="Pfam" id="PF05069">
    <property type="entry name" value="Phage_tail_S"/>
    <property type="match status" value="1"/>
</dbReference>
<reference evidence="1 2" key="1">
    <citation type="journal article" date="2016" name="PLoS ONE">
        <title>Whole-Genome Sequence Analysis of Bombella intestini LMG 28161T, a Novel Acetic Acid Bacterium Isolated from the Crop of a Red-Tailed Bumble Bee, Bombus lapidarius.</title>
        <authorList>
            <person name="Li L."/>
            <person name="Illeghems K."/>
            <person name="Van Kerrebroeck S."/>
            <person name="Borremans W."/>
            <person name="Cleenwerck I."/>
            <person name="Smagghe G."/>
            <person name="De Vuyst L."/>
            <person name="Vandamme P."/>
        </authorList>
    </citation>
    <scope>NUCLEOTIDE SEQUENCE [LARGE SCALE GENOMIC DNA]</scope>
    <source>
        <strain evidence="1 2">R-52487</strain>
    </source>
</reference>
<evidence type="ECO:0000313" key="1">
    <source>
        <dbReference type="EMBL" id="OOL19604.1"/>
    </source>
</evidence>
<proteinExistence type="predicted"/>
<keyword evidence="2" id="KW-1185">Reference proteome</keyword>
<dbReference type="NCBIfam" id="TIGR01635">
    <property type="entry name" value="tail_comp_S"/>
    <property type="match status" value="1"/>
</dbReference>
<protein>
    <recommendedName>
        <fullName evidence="3">Virion morphogenesis protein</fullName>
    </recommendedName>
</protein>
<organism evidence="1 2">
    <name type="scientific">Bombella intestini</name>
    <dbReference type="NCBI Taxonomy" id="1539051"/>
    <lineage>
        <taxon>Bacteria</taxon>
        <taxon>Pseudomonadati</taxon>
        <taxon>Pseudomonadota</taxon>
        <taxon>Alphaproteobacteria</taxon>
        <taxon>Acetobacterales</taxon>
        <taxon>Acetobacteraceae</taxon>
        <taxon>Bombella</taxon>
    </lineage>
</organism>
<evidence type="ECO:0000313" key="2">
    <source>
        <dbReference type="Proteomes" id="UP000200980"/>
    </source>
</evidence>
<dbReference type="STRING" id="1539051.AL01_01065"/>
<name>A0A1S8GRE0_9PROT</name>